<dbReference type="Pfam" id="PF00248">
    <property type="entry name" value="Aldo_ket_red"/>
    <property type="match status" value="1"/>
</dbReference>
<keyword evidence="1" id="KW-0560">Oxidoreductase</keyword>
<dbReference type="InterPro" id="IPR023210">
    <property type="entry name" value="NADP_OxRdtase_dom"/>
</dbReference>
<reference evidence="3 4" key="1">
    <citation type="submission" date="2009-11" db="EMBL/GenBank/DDBJ databases">
        <title>Annotation of Allomyces macrogynus ATCC 38327.</title>
        <authorList>
            <consortium name="The Broad Institute Genome Sequencing Platform"/>
            <person name="Russ C."/>
            <person name="Cuomo C."/>
            <person name="Burger G."/>
            <person name="Gray M.W."/>
            <person name="Holland P.W.H."/>
            <person name="King N."/>
            <person name="Lang F.B.F."/>
            <person name="Roger A.J."/>
            <person name="Ruiz-Trillo I."/>
            <person name="Young S.K."/>
            <person name="Zeng Q."/>
            <person name="Gargeya S."/>
            <person name="Fitzgerald M."/>
            <person name="Haas B."/>
            <person name="Abouelleil A."/>
            <person name="Alvarado L."/>
            <person name="Arachchi H.M."/>
            <person name="Berlin A."/>
            <person name="Chapman S.B."/>
            <person name="Gearin G."/>
            <person name="Goldberg J."/>
            <person name="Griggs A."/>
            <person name="Gujja S."/>
            <person name="Hansen M."/>
            <person name="Heiman D."/>
            <person name="Howarth C."/>
            <person name="Larimer J."/>
            <person name="Lui A."/>
            <person name="MacDonald P.J.P."/>
            <person name="McCowen C."/>
            <person name="Montmayeur A."/>
            <person name="Murphy C."/>
            <person name="Neiman D."/>
            <person name="Pearson M."/>
            <person name="Priest M."/>
            <person name="Roberts A."/>
            <person name="Saif S."/>
            <person name="Shea T."/>
            <person name="Sisk P."/>
            <person name="Stolte C."/>
            <person name="Sykes S."/>
            <person name="Wortman J."/>
            <person name="Nusbaum C."/>
            <person name="Birren B."/>
        </authorList>
    </citation>
    <scope>NUCLEOTIDE SEQUENCE [LARGE SCALE GENOMIC DNA]</scope>
    <source>
        <strain evidence="3 4">ATCC 38327</strain>
    </source>
</reference>
<sequence length="415" mass="46690">MRNPPTPNTHASEHKRQRVAPFNNSAHAHHRNDDDASFRSLIYLPQVATSPRICNTMSTAVLDTSATKGMVYTRLGQTGLHVSRIILGCMSYGSSEWQPWVLDADQALPIMKAAWDAGINTFDTADAYANGESERILGRFLREYQIPRSQVIIATKCFFQVVDGDMKVNLLGMPAPPSKTSVNQWGLSRKHIFDAVDASLQRLGVEYIDLYQIHRWDYNTPIEETMEALHDLVKLGKVRYIGASSMHAWQFAKAQFIAKQREWTPFVSMQNLYNAVYREEERDMVPLCRDLGVGVIPWSPLARGLLAGKKGSVREQTDKARERWFGKTNAAEFEQATNDAVLDRVRAIAERRGVSMARVAIAWLVNRPGVTAPIVGINKPEYIADMIAALHLQLSADEVKEIDDAYYPKRVVGFV</sequence>
<dbReference type="OrthoDB" id="1720422at2759"/>
<evidence type="ECO:0000259" key="2">
    <source>
        <dbReference type="Pfam" id="PF00248"/>
    </source>
</evidence>
<dbReference type="EMBL" id="GG745346">
    <property type="protein sequence ID" value="KNE65094.1"/>
    <property type="molecule type" value="Genomic_DNA"/>
</dbReference>
<evidence type="ECO:0000256" key="1">
    <source>
        <dbReference type="ARBA" id="ARBA00023002"/>
    </source>
</evidence>
<dbReference type="SUPFAM" id="SSF51430">
    <property type="entry name" value="NAD(P)-linked oxidoreductase"/>
    <property type="match status" value="1"/>
</dbReference>
<dbReference type="VEuPathDB" id="FungiDB:AMAG_10755"/>
<dbReference type="PANTHER" id="PTHR43364:SF4">
    <property type="entry name" value="NAD(P)-LINKED OXIDOREDUCTASE SUPERFAMILY PROTEIN"/>
    <property type="match status" value="1"/>
</dbReference>
<organism evidence="3 4">
    <name type="scientific">Allomyces macrogynus (strain ATCC 38327)</name>
    <name type="common">Allomyces javanicus var. macrogynus</name>
    <dbReference type="NCBI Taxonomy" id="578462"/>
    <lineage>
        <taxon>Eukaryota</taxon>
        <taxon>Fungi</taxon>
        <taxon>Fungi incertae sedis</taxon>
        <taxon>Blastocladiomycota</taxon>
        <taxon>Blastocladiomycetes</taxon>
        <taxon>Blastocladiales</taxon>
        <taxon>Blastocladiaceae</taxon>
        <taxon>Allomyces</taxon>
    </lineage>
</organism>
<evidence type="ECO:0000313" key="4">
    <source>
        <dbReference type="Proteomes" id="UP000054350"/>
    </source>
</evidence>
<dbReference type="GO" id="GO:0016491">
    <property type="term" value="F:oxidoreductase activity"/>
    <property type="evidence" value="ECO:0007669"/>
    <property type="project" value="UniProtKB-KW"/>
</dbReference>
<accession>A0A0L0SRW4</accession>
<gene>
    <name evidence="3" type="ORF">AMAG_10755</name>
</gene>
<dbReference type="eggNOG" id="KOG1575">
    <property type="taxonomic scope" value="Eukaryota"/>
</dbReference>
<dbReference type="InterPro" id="IPR036812">
    <property type="entry name" value="NAD(P)_OxRdtase_dom_sf"/>
</dbReference>
<dbReference type="FunFam" id="3.20.20.100:FF:000004">
    <property type="entry name" value="Oxidoreductase, aldo/keto reductase"/>
    <property type="match status" value="1"/>
</dbReference>
<name>A0A0L0SRW4_ALLM3</name>
<proteinExistence type="predicted"/>
<protein>
    <recommendedName>
        <fullName evidence="2">NADP-dependent oxidoreductase domain-containing protein</fullName>
    </recommendedName>
</protein>
<dbReference type="GO" id="GO:0005829">
    <property type="term" value="C:cytosol"/>
    <property type="evidence" value="ECO:0007669"/>
    <property type="project" value="UniProtKB-ARBA"/>
</dbReference>
<dbReference type="AlphaFoldDB" id="A0A0L0SRW4"/>
<dbReference type="Proteomes" id="UP000054350">
    <property type="component" value="Unassembled WGS sequence"/>
</dbReference>
<dbReference type="STRING" id="578462.A0A0L0SRW4"/>
<evidence type="ECO:0000313" key="3">
    <source>
        <dbReference type="EMBL" id="KNE65094.1"/>
    </source>
</evidence>
<dbReference type="PANTHER" id="PTHR43364">
    <property type="entry name" value="NADH-SPECIFIC METHYLGLYOXAL REDUCTASE-RELATED"/>
    <property type="match status" value="1"/>
</dbReference>
<dbReference type="InterPro" id="IPR050523">
    <property type="entry name" value="AKR_Detox_Biosynth"/>
</dbReference>
<dbReference type="Gene3D" id="3.20.20.100">
    <property type="entry name" value="NADP-dependent oxidoreductase domain"/>
    <property type="match status" value="1"/>
</dbReference>
<feature type="domain" description="NADP-dependent oxidoreductase" evidence="2">
    <location>
        <begin position="84"/>
        <end position="405"/>
    </location>
</feature>
<keyword evidence="4" id="KW-1185">Reference proteome</keyword>
<dbReference type="OMA" id="HIMDSVE"/>
<dbReference type="CDD" id="cd19079">
    <property type="entry name" value="AKR_EcYajO-like"/>
    <property type="match status" value="1"/>
</dbReference>
<reference evidence="4" key="2">
    <citation type="submission" date="2009-11" db="EMBL/GenBank/DDBJ databases">
        <title>The Genome Sequence of Allomyces macrogynus strain ATCC 38327.</title>
        <authorList>
            <consortium name="The Broad Institute Genome Sequencing Platform"/>
            <person name="Russ C."/>
            <person name="Cuomo C."/>
            <person name="Shea T."/>
            <person name="Young S.K."/>
            <person name="Zeng Q."/>
            <person name="Koehrsen M."/>
            <person name="Haas B."/>
            <person name="Borodovsky M."/>
            <person name="Guigo R."/>
            <person name="Alvarado L."/>
            <person name="Berlin A."/>
            <person name="Borenstein D."/>
            <person name="Chen Z."/>
            <person name="Engels R."/>
            <person name="Freedman E."/>
            <person name="Gellesch M."/>
            <person name="Goldberg J."/>
            <person name="Griggs A."/>
            <person name="Gujja S."/>
            <person name="Heiman D."/>
            <person name="Hepburn T."/>
            <person name="Howarth C."/>
            <person name="Jen D."/>
            <person name="Larson L."/>
            <person name="Lewis B."/>
            <person name="Mehta T."/>
            <person name="Park D."/>
            <person name="Pearson M."/>
            <person name="Roberts A."/>
            <person name="Saif S."/>
            <person name="Shenoy N."/>
            <person name="Sisk P."/>
            <person name="Stolte C."/>
            <person name="Sykes S."/>
            <person name="Walk T."/>
            <person name="White J."/>
            <person name="Yandava C."/>
            <person name="Burger G."/>
            <person name="Gray M.W."/>
            <person name="Holland P.W.H."/>
            <person name="King N."/>
            <person name="Lang F.B.F."/>
            <person name="Roger A.J."/>
            <person name="Ruiz-Trillo I."/>
            <person name="Lander E."/>
            <person name="Nusbaum C."/>
        </authorList>
    </citation>
    <scope>NUCLEOTIDE SEQUENCE [LARGE SCALE GENOMIC DNA]</scope>
    <source>
        <strain evidence="4">ATCC 38327</strain>
    </source>
</reference>